<dbReference type="Gene3D" id="3.60.10.10">
    <property type="entry name" value="Endonuclease/exonuclease/phosphatase"/>
    <property type="match status" value="1"/>
</dbReference>
<evidence type="ECO:0000313" key="4">
    <source>
        <dbReference type="RefSeq" id="XP_011101564.1"/>
    </source>
</evidence>
<dbReference type="SUPFAM" id="SSF56219">
    <property type="entry name" value="DNase I-like"/>
    <property type="match status" value="1"/>
</dbReference>
<organism evidence="3 4">
    <name type="scientific">Sesamum indicum</name>
    <name type="common">Oriental sesame</name>
    <name type="synonym">Sesamum orientale</name>
    <dbReference type="NCBI Taxonomy" id="4182"/>
    <lineage>
        <taxon>Eukaryota</taxon>
        <taxon>Viridiplantae</taxon>
        <taxon>Streptophyta</taxon>
        <taxon>Embryophyta</taxon>
        <taxon>Tracheophyta</taxon>
        <taxon>Spermatophyta</taxon>
        <taxon>Magnoliopsida</taxon>
        <taxon>eudicotyledons</taxon>
        <taxon>Gunneridae</taxon>
        <taxon>Pentapetalae</taxon>
        <taxon>asterids</taxon>
        <taxon>lamiids</taxon>
        <taxon>Lamiales</taxon>
        <taxon>Pedaliaceae</taxon>
        <taxon>Sesamum</taxon>
    </lineage>
</organism>
<protein>
    <submittedName>
        <fullName evidence="4">Uncharacterized protein LOC105179617</fullName>
    </submittedName>
</protein>
<dbReference type="GeneID" id="105179617"/>
<dbReference type="Pfam" id="PF03372">
    <property type="entry name" value="Exo_endo_phos"/>
    <property type="match status" value="1"/>
</dbReference>
<dbReference type="PANTHER" id="PTHR33710">
    <property type="entry name" value="BNAC02G09200D PROTEIN"/>
    <property type="match status" value="1"/>
</dbReference>
<name>A0A6I9UPS4_SESIN</name>
<evidence type="ECO:0000259" key="2">
    <source>
        <dbReference type="Pfam" id="PF03372"/>
    </source>
</evidence>
<dbReference type="KEGG" id="sind:105179617"/>
<evidence type="ECO:0000256" key="1">
    <source>
        <dbReference type="SAM" id="MobiDB-lite"/>
    </source>
</evidence>
<dbReference type="OrthoDB" id="1938625at2759"/>
<reference evidence="4" key="1">
    <citation type="submission" date="2025-08" db="UniProtKB">
        <authorList>
            <consortium name="RefSeq"/>
        </authorList>
    </citation>
    <scope>IDENTIFICATION</scope>
</reference>
<evidence type="ECO:0000313" key="3">
    <source>
        <dbReference type="Proteomes" id="UP000504604"/>
    </source>
</evidence>
<accession>A0A6I9UPS4</accession>
<dbReference type="InParanoid" id="A0A6I9UPS4"/>
<keyword evidence="3" id="KW-1185">Reference proteome</keyword>
<dbReference type="Proteomes" id="UP000504604">
    <property type="component" value="Unplaced"/>
</dbReference>
<sequence>MTPDEEAGETPCKIDVEYEWIPPKCTSCMMLGHAAKDCTLNKPSKPIKPPVTVYVPKTGLGRLPPVHDQEIIPPTRGVDKQRDRRESPSGGAVRSSQEDKAIWNVRGLNKRDHQLAVQDIVDEFRLQFIGLLETRVRGNNASLFQSILLPQWKWFTDYGSSGNRVWIAWDDNFVDVDVVECGTQFIHCHVATRAPHELIVVTVVYGANEVAERRALWGTLETKATQCIDIPWLVGGDFNAVRDLSEVCGTSRDIKIAMDDFNACIENAGLLPLPMQGEWLTWHNRSATPRNLWKRLDRMMINDRWMARFPNASYSTLTPRTSDHSPMVLHGDRQQRFGGMFRFNNYLVHSPEFIASVKNIWQHNIIGTPMYSVTRKLKALKSVFREQRRNKGDLSHNVQLAKGFLEAAQILVSSSRRDELYIQLEHYCRLVLTKAAKMEQTMLQRAKMQWMKGGGERRQTVIDLRFLQPWARHVLTVEEASSLLLPVTQADVKQEVFDIGEDKAPGPDGYSSGFFKAAWPIVGQEIIVQRLSVILDKLISPGQAAFVHGRSIGDNIMLAQELFTGYNQSRLPPKCALKWTFGKLMIRWNGTS</sequence>
<feature type="region of interest" description="Disordered" evidence="1">
    <location>
        <begin position="64"/>
        <end position="98"/>
    </location>
</feature>
<dbReference type="InterPro" id="IPR005135">
    <property type="entry name" value="Endo/exonuclease/phosphatase"/>
</dbReference>
<dbReference type="InterPro" id="IPR036691">
    <property type="entry name" value="Endo/exonu/phosph_ase_sf"/>
</dbReference>
<gene>
    <name evidence="4" type="primary">LOC105179617</name>
</gene>
<feature type="compositionally biased region" description="Basic and acidic residues" evidence="1">
    <location>
        <begin position="77"/>
        <end position="87"/>
    </location>
</feature>
<dbReference type="AlphaFoldDB" id="A0A6I9UPS4"/>
<proteinExistence type="predicted"/>
<dbReference type="RefSeq" id="XP_011101564.1">
    <property type="nucleotide sequence ID" value="XM_011103262.1"/>
</dbReference>
<dbReference type="PANTHER" id="PTHR33710:SF71">
    <property type="entry name" value="ENDONUCLEASE_EXONUCLEASE_PHOSPHATASE DOMAIN-CONTAINING PROTEIN"/>
    <property type="match status" value="1"/>
</dbReference>
<feature type="domain" description="Endonuclease/exonuclease/phosphatase" evidence="2">
    <location>
        <begin position="103"/>
        <end position="324"/>
    </location>
</feature>
<dbReference type="GO" id="GO:0003824">
    <property type="term" value="F:catalytic activity"/>
    <property type="evidence" value="ECO:0007669"/>
    <property type="project" value="InterPro"/>
</dbReference>